<feature type="transmembrane region" description="Helical" evidence="1">
    <location>
        <begin position="30"/>
        <end position="50"/>
    </location>
</feature>
<dbReference type="OrthoDB" id="4870495at2"/>
<dbReference type="RefSeq" id="WP_158061425.1">
    <property type="nucleotide sequence ID" value="NZ_CP044427.1"/>
</dbReference>
<keyword evidence="3" id="KW-1185">Reference proteome</keyword>
<evidence type="ECO:0000313" key="2">
    <source>
        <dbReference type="EMBL" id="QFG69040.1"/>
    </source>
</evidence>
<dbReference type="EMBL" id="CP044427">
    <property type="protein sequence ID" value="QFG69040.1"/>
    <property type="molecule type" value="Genomic_DNA"/>
</dbReference>
<sequence length="123" mass="12672">MVSAMAGALVVMGVVLVVLGGELVTPELWALGLVILATVAAWGVVLMLPARRGSSGSFGPALQAMVMLRVALLEAPAILGLILAFLNNPVNLLVYALPATFSLAGILLFARPRVVLNRLSAVA</sequence>
<accession>A0A5J6V4Y0</accession>
<feature type="transmembrane region" description="Helical" evidence="1">
    <location>
        <begin position="92"/>
        <end position="110"/>
    </location>
</feature>
<evidence type="ECO:0000313" key="3">
    <source>
        <dbReference type="Proteomes" id="UP000326546"/>
    </source>
</evidence>
<name>A0A5J6V4Y0_9MICO</name>
<dbReference type="Proteomes" id="UP000326546">
    <property type="component" value="Chromosome"/>
</dbReference>
<protein>
    <submittedName>
        <fullName evidence="2">Uncharacterized protein</fullName>
    </submittedName>
</protein>
<gene>
    <name evidence="2" type="ORF">FY030_10285</name>
</gene>
<evidence type="ECO:0000256" key="1">
    <source>
        <dbReference type="SAM" id="Phobius"/>
    </source>
</evidence>
<keyword evidence="1" id="KW-0472">Membrane</keyword>
<dbReference type="KEGG" id="serw:FY030_10285"/>
<organism evidence="2 3">
    <name type="scientific">Ornithinimicrobium pratense</name>
    <dbReference type="NCBI Taxonomy" id="2593973"/>
    <lineage>
        <taxon>Bacteria</taxon>
        <taxon>Bacillati</taxon>
        <taxon>Actinomycetota</taxon>
        <taxon>Actinomycetes</taxon>
        <taxon>Micrococcales</taxon>
        <taxon>Ornithinimicrobiaceae</taxon>
        <taxon>Ornithinimicrobium</taxon>
    </lineage>
</organism>
<reference evidence="2 3" key="1">
    <citation type="submission" date="2019-09" db="EMBL/GenBank/DDBJ databases">
        <title>Serinicoccus pratensis sp. nov., isolated from meadow soil.</title>
        <authorList>
            <person name="Zhang W."/>
        </authorList>
    </citation>
    <scope>NUCLEOTIDE SEQUENCE [LARGE SCALE GENOMIC DNA]</scope>
    <source>
        <strain evidence="2 3">W204</strain>
    </source>
</reference>
<keyword evidence="1" id="KW-1133">Transmembrane helix</keyword>
<keyword evidence="1" id="KW-0812">Transmembrane</keyword>
<feature type="transmembrane region" description="Helical" evidence="1">
    <location>
        <begin position="62"/>
        <end position="86"/>
    </location>
</feature>
<proteinExistence type="predicted"/>
<dbReference type="AlphaFoldDB" id="A0A5J6V4Y0"/>